<keyword evidence="7" id="KW-0560">Oxidoreductase</keyword>
<dbReference type="PANTHER" id="PTHR19370">
    <property type="entry name" value="NADH-CYTOCHROME B5 REDUCTASE"/>
    <property type="match status" value="1"/>
</dbReference>
<evidence type="ECO:0000313" key="10">
    <source>
        <dbReference type="EMBL" id="KZT03356.1"/>
    </source>
</evidence>
<evidence type="ECO:0000256" key="1">
    <source>
        <dbReference type="ARBA" id="ARBA00001974"/>
    </source>
</evidence>
<evidence type="ECO:0000256" key="8">
    <source>
        <dbReference type="PIRSR" id="PIRSR601834-1"/>
    </source>
</evidence>
<keyword evidence="6 8" id="KW-0274">FAD</keyword>
<dbReference type="Proteomes" id="UP000076871">
    <property type="component" value="Unassembled WGS sequence"/>
</dbReference>
<dbReference type="OrthoDB" id="432685at2759"/>
<comment type="subcellular location">
    <subcellularLocation>
        <location evidence="2">Mitochondrion outer membrane</location>
        <topology evidence="2">Single-pass membrane protein</topology>
    </subcellularLocation>
</comment>
<proteinExistence type="inferred from homology"/>
<feature type="binding site" evidence="8">
    <location>
        <position position="85"/>
    </location>
    <ligand>
        <name>FAD</name>
        <dbReference type="ChEBI" id="CHEBI:57692"/>
    </ligand>
</feature>
<reference evidence="10 11" key="1">
    <citation type="journal article" date="2016" name="Mol. Biol. Evol.">
        <title>Comparative Genomics of Early-Diverging Mushroom-Forming Fungi Provides Insights into the Origins of Lignocellulose Decay Capabilities.</title>
        <authorList>
            <person name="Nagy L.G."/>
            <person name="Riley R."/>
            <person name="Tritt A."/>
            <person name="Adam C."/>
            <person name="Daum C."/>
            <person name="Floudas D."/>
            <person name="Sun H."/>
            <person name="Yadav J.S."/>
            <person name="Pangilinan J."/>
            <person name="Larsson K.H."/>
            <person name="Matsuura K."/>
            <person name="Barry K."/>
            <person name="Labutti K."/>
            <person name="Kuo R."/>
            <person name="Ohm R.A."/>
            <person name="Bhattacharya S.S."/>
            <person name="Shirouzu T."/>
            <person name="Yoshinaga Y."/>
            <person name="Martin F.M."/>
            <person name="Grigoriev I.V."/>
            <person name="Hibbett D.S."/>
        </authorList>
    </citation>
    <scope>NUCLEOTIDE SEQUENCE [LARGE SCALE GENOMIC DNA]</scope>
    <source>
        <strain evidence="10 11">93-53</strain>
    </source>
</reference>
<keyword evidence="5" id="KW-0496">Mitochondrion</keyword>
<evidence type="ECO:0000259" key="9">
    <source>
        <dbReference type="Pfam" id="PF00175"/>
    </source>
</evidence>
<dbReference type="PANTHER" id="PTHR19370:SF171">
    <property type="entry name" value="NADH-CYTOCHROME B5 REDUCTASE 2"/>
    <property type="match status" value="1"/>
</dbReference>
<dbReference type="GO" id="GO:0005741">
    <property type="term" value="C:mitochondrial outer membrane"/>
    <property type="evidence" value="ECO:0007669"/>
    <property type="project" value="UniProtKB-SubCell"/>
</dbReference>
<keyword evidence="5" id="KW-1000">Mitochondrion outer membrane</keyword>
<evidence type="ECO:0000256" key="3">
    <source>
        <dbReference type="ARBA" id="ARBA00006105"/>
    </source>
</evidence>
<dbReference type="RefSeq" id="XP_040761096.1">
    <property type="nucleotide sequence ID" value="XM_040910870.1"/>
</dbReference>
<evidence type="ECO:0000256" key="2">
    <source>
        <dbReference type="ARBA" id="ARBA00004572"/>
    </source>
</evidence>
<keyword evidence="11" id="KW-1185">Reference proteome</keyword>
<evidence type="ECO:0000313" key="11">
    <source>
        <dbReference type="Proteomes" id="UP000076871"/>
    </source>
</evidence>
<evidence type="ECO:0000256" key="7">
    <source>
        <dbReference type="ARBA" id="ARBA00023002"/>
    </source>
</evidence>
<evidence type="ECO:0000256" key="4">
    <source>
        <dbReference type="ARBA" id="ARBA00022630"/>
    </source>
</evidence>
<comment type="cofactor">
    <cofactor evidence="1 8">
        <name>FAD</name>
        <dbReference type="ChEBI" id="CHEBI:57692"/>
    </cofactor>
</comment>
<evidence type="ECO:0000256" key="5">
    <source>
        <dbReference type="ARBA" id="ARBA00022787"/>
    </source>
</evidence>
<dbReference type="PRINTS" id="PR00406">
    <property type="entry name" value="CYTB5RDTASE"/>
</dbReference>
<accession>A0A165CSF3</accession>
<feature type="domain" description="Oxidoreductase FAD/NAD(P)-binding" evidence="9">
    <location>
        <begin position="77"/>
        <end position="183"/>
    </location>
</feature>
<comment type="similarity">
    <text evidence="3">Belongs to the flavoprotein pyridine nucleotide cytochrome reductase family.</text>
</comment>
<name>A0A165CSF3_9APHY</name>
<dbReference type="InterPro" id="IPR039261">
    <property type="entry name" value="FNR_nucleotide-bd"/>
</dbReference>
<organism evidence="10 11">
    <name type="scientific">Laetiporus sulphureus 93-53</name>
    <dbReference type="NCBI Taxonomy" id="1314785"/>
    <lineage>
        <taxon>Eukaryota</taxon>
        <taxon>Fungi</taxon>
        <taxon>Dikarya</taxon>
        <taxon>Basidiomycota</taxon>
        <taxon>Agaricomycotina</taxon>
        <taxon>Agaricomycetes</taxon>
        <taxon>Polyporales</taxon>
        <taxon>Laetiporus</taxon>
    </lineage>
</organism>
<dbReference type="Gene3D" id="3.40.50.80">
    <property type="entry name" value="Nucleotide-binding domain of ferredoxin-NADP reductase (FNR) module"/>
    <property type="match status" value="1"/>
</dbReference>
<dbReference type="AlphaFoldDB" id="A0A165CSF3"/>
<dbReference type="EMBL" id="KV427644">
    <property type="protein sequence ID" value="KZT03356.1"/>
    <property type="molecule type" value="Genomic_DNA"/>
</dbReference>
<evidence type="ECO:0000256" key="6">
    <source>
        <dbReference type="ARBA" id="ARBA00022827"/>
    </source>
</evidence>
<dbReference type="STRING" id="1314785.A0A165CSF3"/>
<dbReference type="Pfam" id="PF00175">
    <property type="entry name" value="NAD_binding_1"/>
    <property type="match status" value="1"/>
</dbReference>
<dbReference type="InterPro" id="IPR001433">
    <property type="entry name" value="OxRdtase_FAD/NAD-bd"/>
</dbReference>
<sequence length="204" mass="23002">MSKSSLSTFVEFKLKHVKPYNHNTAKYVFELYNGQASLLPIASCVVDDELKQGEKLTIKGSIMMILYKINEHDQVGMIVGSTGITPMYQVLECALKDPSNKTKFALIFANISQHDILLHEEFDALKKAHPSTFNAIYTLDQPGSNWKGYKRFVNREVIKQNIASTTLGDKVKVFICVYGQMVEDDGGMKKGACMYNSLCSYIYM</sequence>
<dbReference type="InterPro" id="IPR001834">
    <property type="entry name" value="CBR-like"/>
</dbReference>
<dbReference type="GO" id="GO:0004128">
    <property type="term" value="F:cytochrome-b5 reductase activity, acting on NAD(P)H"/>
    <property type="evidence" value="ECO:0007669"/>
    <property type="project" value="TreeGrafter"/>
</dbReference>
<dbReference type="GeneID" id="63827899"/>
<keyword evidence="5" id="KW-0472">Membrane</keyword>
<dbReference type="InParanoid" id="A0A165CSF3"/>
<protein>
    <submittedName>
        <fullName evidence="10">Ferredoxin reductase-like protein</fullName>
    </submittedName>
</protein>
<dbReference type="SUPFAM" id="SSF52343">
    <property type="entry name" value="Ferredoxin reductase-like, C-terminal NADP-linked domain"/>
    <property type="match status" value="1"/>
</dbReference>
<gene>
    <name evidence="10" type="ORF">LAESUDRAFT_738257</name>
</gene>
<dbReference type="CDD" id="cd06183">
    <property type="entry name" value="cyt_b5_reduct_like"/>
    <property type="match status" value="1"/>
</dbReference>
<keyword evidence="4 8" id="KW-0285">Flavoprotein</keyword>